<dbReference type="SMART" id="SM00236">
    <property type="entry name" value="fCBD"/>
    <property type="match status" value="1"/>
</dbReference>
<comment type="similarity">
    <text evidence="3 11 12">Belongs to the glycosyl hydrolase 11 (cellulase G) family.</text>
</comment>
<comment type="catalytic activity">
    <reaction evidence="1 11 12">
        <text>Endohydrolysis of (1-&gt;4)-beta-D-xylosidic linkages in xylans.</text>
        <dbReference type="EC" id="3.2.1.8"/>
    </reaction>
</comment>
<name>A0A8T9CB92_9HELO</name>
<keyword evidence="6 14" id="KW-0732">Signal</keyword>
<dbReference type="PRINTS" id="PR00911">
    <property type="entry name" value="GLHYDRLASE11"/>
</dbReference>
<dbReference type="AlphaFoldDB" id="A0A8T9CB92"/>
<keyword evidence="9 11" id="KW-0326">Glycosidase</keyword>
<comment type="pathway">
    <text evidence="2 11 12">Glycan degradation; xylan degradation.</text>
</comment>
<dbReference type="SUPFAM" id="SSF49899">
    <property type="entry name" value="Concanavalin A-like lectins/glucanases"/>
    <property type="match status" value="1"/>
</dbReference>
<dbReference type="GO" id="GO:0045493">
    <property type="term" value="P:xylan catabolic process"/>
    <property type="evidence" value="ECO:0007669"/>
    <property type="project" value="UniProtKB-UniRule"/>
</dbReference>
<dbReference type="EMBL" id="QGMK01000258">
    <property type="protein sequence ID" value="TVY82908.1"/>
    <property type="molecule type" value="Genomic_DNA"/>
</dbReference>
<dbReference type="PROSITE" id="PS51761">
    <property type="entry name" value="GH11_3"/>
    <property type="match status" value="1"/>
</dbReference>
<evidence type="ECO:0000256" key="10">
    <source>
        <dbReference type="ARBA" id="ARBA00023326"/>
    </source>
</evidence>
<evidence type="ECO:0000256" key="5">
    <source>
        <dbReference type="ARBA" id="ARBA00022651"/>
    </source>
</evidence>
<dbReference type="Pfam" id="PF00457">
    <property type="entry name" value="Glyco_hydro_11"/>
    <property type="match status" value="1"/>
</dbReference>
<evidence type="ECO:0000256" key="11">
    <source>
        <dbReference type="PROSITE-ProRule" id="PRU01097"/>
    </source>
</evidence>
<feature type="active site" description="Proton donor" evidence="11">
    <location>
        <position position="215"/>
    </location>
</feature>
<reference evidence="17 18" key="1">
    <citation type="submission" date="2018-05" db="EMBL/GenBank/DDBJ databases">
        <title>Genome sequencing and assembly of the regulated plant pathogen Lachnellula willkommii and related sister species for the development of diagnostic species identification markers.</title>
        <authorList>
            <person name="Giroux E."/>
            <person name="Bilodeau G."/>
        </authorList>
    </citation>
    <scope>NUCLEOTIDE SEQUENCE [LARGE SCALE GENOMIC DNA]</scope>
    <source>
        <strain evidence="17 18">CBS 268.59</strain>
    </source>
</reference>
<feature type="signal peptide" evidence="14">
    <location>
        <begin position="1"/>
        <end position="19"/>
    </location>
</feature>
<feature type="domain" description="GH11" evidence="16">
    <location>
        <begin position="42"/>
        <end position="228"/>
    </location>
</feature>
<dbReference type="PROSITE" id="PS00562">
    <property type="entry name" value="CBM1_1"/>
    <property type="match status" value="1"/>
</dbReference>
<dbReference type="Gene3D" id="2.60.120.180">
    <property type="match status" value="1"/>
</dbReference>
<feature type="region of interest" description="Disordered" evidence="13">
    <location>
        <begin position="228"/>
        <end position="251"/>
    </location>
</feature>
<evidence type="ECO:0000256" key="13">
    <source>
        <dbReference type="SAM" id="MobiDB-lite"/>
    </source>
</evidence>
<gene>
    <name evidence="17" type="primary">xynB_1</name>
    <name evidence="17" type="ORF">LSUE1_G001887</name>
</gene>
<evidence type="ECO:0000256" key="1">
    <source>
        <dbReference type="ARBA" id="ARBA00000681"/>
    </source>
</evidence>
<evidence type="ECO:0000256" key="6">
    <source>
        <dbReference type="ARBA" id="ARBA00022729"/>
    </source>
</evidence>
<evidence type="ECO:0000256" key="14">
    <source>
        <dbReference type="SAM" id="SignalP"/>
    </source>
</evidence>
<evidence type="ECO:0000256" key="3">
    <source>
        <dbReference type="ARBA" id="ARBA00007792"/>
    </source>
</evidence>
<evidence type="ECO:0000259" key="16">
    <source>
        <dbReference type="PROSITE" id="PS51761"/>
    </source>
</evidence>
<organism evidence="17 18">
    <name type="scientific">Lachnellula suecica</name>
    <dbReference type="NCBI Taxonomy" id="602035"/>
    <lineage>
        <taxon>Eukaryota</taxon>
        <taxon>Fungi</taxon>
        <taxon>Dikarya</taxon>
        <taxon>Ascomycota</taxon>
        <taxon>Pezizomycotina</taxon>
        <taxon>Leotiomycetes</taxon>
        <taxon>Helotiales</taxon>
        <taxon>Lachnaceae</taxon>
        <taxon>Lachnellula</taxon>
    </lineage>
</organism>
<comment type="caution">
    <text evidence="17">The sequence shown here is derived from an EMBL/GenBank/DDBJ whole genome shotgun (WGS) entry which is preliminary data.</text>
</comment>
<evidence type="ECO:0000256" key="9">
    <source>
        <dbReference type="ARBA" id="ARBA00023295"/>
    </source>
</evidence>
<evidence type="ECO:0000313" key="17">
    <source>
        <dbReference type="EMBL" id="TVY82908.1"/>
    </source>
</evidence>
<evidence type="ECO:0000256" key="7">
    <source>
        <dbReference type="ARBA" id="ARBA00022801"/>
    </source>
</evidence>
<evidence type="ECO:0000256" key="4">
    <source>
        <dbReference type="ARBA" id="ARBA00012590"/>
    </source>
</evidence>
<feature type="active site" description="Nucleophile" evidence="11">
    <location>
        <position position="126"/>
    </location>
</feature>
<dbReference type="GO" id="GO:0030248">
    <property type="term" value="F:cellulose binding"/>
    <property type="evidence" value="ECO:0007669"/>
    <property type="project" value="InterPro"/>
</dbReference>
<dbReference type="PANTHER" id="PTHR46828:SF4">
    <property type="entry name" value="ENDO-1,4-BETA-XYLANASE"/>
    <property type="match status" value="1"/>
</dbReference>
<sequence length="294" mass="30572">MATFTKLAVAFLAAAGSLAAPLEVLDVVERNVTERGEPDFTLGAHNFRKRQSPNYSQDYIASGANVQFTPNGASFGVTFNTQSDFVVGRGWTTGDSTPITMSGTASFTSGVGLLSVYGWSTSPLVEYYIIEDALNPPQQGTIKGTFTSDGGTYTVWEHQQVNQPSIQGTSTFNQYLSIRTSGRSTGTVTLANHFKQWASYGMSLGSMNYQTVSVESWSGAGKVQMTVGKSAAGGGTGTTPPASTSVSGTQPTTPATGGSCAAMYGQCGGTGFTGSTCCSSGTCKAANSYYSQCL</sequence>
<evidence type="ECO:0000256" key="8">
    <source>
        <dbReference type="ARBA" id="ARBA00023277"/>
    </source>
</evidence>
<proteinExistence type="inferred from homology"/>
<dbReference type="GO" id="GO:0031176">
    <property type="term" value="F:endo-1,4-beta-xylanase activity"/>
    <property type="evidence" value="ECO:0007669"/>
    <property type="project" value="UniProtKB-UniRule"/>
</dbReference>
<dbReference type="InterPro" id="IPR000254">
    <property type="entry name" value="CBD"/>
</dbReference>
<dbReference type="GO" id="GO:0005576">
    <property type="term" value="C:extracellular region"/>
    <property type="evidence" value="ECO:0007669"/>
    <property type="project" value="InterPro"/>
</dbReference>
<dbReference type="SUPFAM" id="SSF57180">
    <property type="entry name" value="Cellulose-binding domain"/>
    <property type="match status" value="1"/>
</dbReference>
<keyword evidence="7 11" id="KW-0378">Hydrolase</keyword>
<keyword evidence="10 11" id="KW-0624">Polysaccharide degradation</keyword>
<keyword evidence="8 11" id="KW-0119">Carbohydrate metabolism</keyword>
<dbReference type="Pfam" id="PF00734">
    <property type="entry name" value="CBM_1"/>
    <property type="match status" value="1"/>
</dbReference>
<dbReference type="InterPro" id="IPR013320">
    <property type="entry name" value="ConA-like_dom_sf"/>
</dbReference>
<keyword evidence="5 11" id="KW-0858">Xylan degradation</keyword>
<feature type="compositionally biased region" description="Low complexity" evidence="13">
    <location>
        <begin position="238"/>
        <end position="249"/>
    </location>
</feature>
<evidence type="ECO:0000256" key="2">
    <source>
        <dbReference type="ARBA" id="ARBA00004851"/>
    </source>
</evidence>
<accession>A0A8T9CB92</accession>
<dbReference type="InterPro" id="IPR035971">
    <property type="entry name" value="CBD_sf"/>
</dbReference>
<dbReference type="PROSITE" id="PS51164">
    <property type="entry name" value="CBM1_2"/>
    <property type="match status" value="1"/>
</dbReference>
<protein>
    <recommendedName>
        <fullName evidence="4 11">Endo-1,4-beta-xylanase</fullName>
        <ecNumber evidence="4 11">3.2.1.8</ecNumber>
    </recommendedName>
</protein>
<dbReference type="InterPro" id="IPR033123">
    <property type="entry name" value="GH11_dom"/>
</dbReference>
<feature type="chain" id="PRO_5035753012" description="Endo-1,4-beta-xylanase" evidence="14">
    <location>
        <begin position="20"/>
        <end position="294"/>
    </location>
</feature>
<evidence type="ECO:0000313" key="18">
    <source>
        <dbReference type="Proteomes" id="UP000469558"/>
    </source>
</evidence>
<keyword evidence="18" id="KW-1185">Reference proteome</keyword>
<dbReference type="InterPro" id="IPR001137">
    <property type="entry name" value="Glyco_hydro_11"/>
</dbReference>
<dbReference type="InterPro" id="IPR013319">
    <property type="entry name" value="GH11/12"/>
</dbReference>
<dbReference type="OrthoDB" id="2115822at2759"/>
<feature type="domain" description="CBM1" evidence="15">
    <location>
        <begin position="259"/>
        <end position="294"/>
    </location>
</feature>
<evidence type="ECO:0000259" key="15">
    <source>
        <dbReference type="PROSITE" id="PS51164"/>
    </source>
</evidence>
<evidence type="ECO:0000256" key="12">
    <source>
        <dbReference type="RuleBase" id="RU362015"/>
    </source>
</evidence>
<dbReference type="PANTHER" id="PTHR46828">
    <property type="entry name" value="ENDO-1,4-BETA-XYLANASE A-RELATED"/>
    <property type="match status" value="1"/>
</dbReference>
<dbReference type="EC" id="3.2.1.8" evidence="4 11"/>
<dbReference type="Proteomes" id="UP000469558">
    <property type="component" value="Unassembled WGS sequence"/>
</dbReference>